<sequence length="85" mass="9723">MKVAVRRQEQLLRTVREAGPLVRELREERAWSQAELARRASVSRTFVIDLESGKASVETSKFMDVFQALGFEIAIRDSETGAVRW</sequence>
<dbReference type="PROSITE" id="PS50943">
    <property type="entry name" value="HTH_CROC1"/>
    <property type="match status" value="1"/>
</dbReference>
<dbReference type="OrthoDB" id="5083071at2"/>
<evidence type="ECO:0000313" key="3">
    <source>
        <dbReference type="Proteomes" id="UP000316500"/>
    </source>
</evidence>
<organism evidence="2 3">
    <name type="scientific">Paenarthrobacter nitroguajacolicus</name>
    <name type="common">Arthrobacter nitroguajacolicus</name>
    <dbReference type="NCBI Taxonomy" id="211146"/>
    <lineage>
        <taxon>Bacteria</taxon>
        <taxon>Bacillati</taxon>
        <taxon>Actinomycetota</taxon>
        <taxon>Actinomycetes</taxon>
        <taxon>Micrococcales</taxon>
        <taxon>Micrococcaceae</taxon>
        <taxon>Paenarthrobacter</taxon>
    </lineage>
</organism>
<evidence type="ECO:0000313" key="2">
    <source>
        <dbReference type="EMBL" id="TVU58868.1"/>
    </source>
</evidence>
<dbReference type="SMART" id="SM00530">
    <property type="entry name" value="HTH_XRE"/>
    <property type="match status" value="1"/>
</dbReference>
<dbReference type="Pfam" id="PF01381">
    <property type="entry name" value="HTH_3"/>
    <property type="match status" value="1"/>
</dbReference>
<comment type="caution">
    <text evidence="2">The sequence shown here is derived from an EMBL/GenBank/DDBJ whole genome shotgun (WGS) entry which is preliminary data.</text>
</comment>
<dbReference type="InterPro" id="IPR010982">
    <property type="entry name" value="Lambda_DNA-bd_dom_sf"/>
</dbReference>
<accession>A0A558GPS2</accession>
<dbReference type="Proteomes" id="UP000316500">
    <property type="component" value="Unassembled WGS sequence"/>
</dbReference>
<feature type="domain" description="HTH cro/C1-type" evidence="1">
    <location>
        <begin position="22"/>
        <end position="76"/>
    </location>
</feature>
<dbReference type="Gene3D" id="1.10.260.40">
    <property type="entry name" value="lambda repressor-like DNA-binding domains"/>
    <property type="match status" value="1"/>
</dbReference>
<dbReference type="InterPro" id="IPR001387">
    <property type="entry name" value="Cro/C1-type_HTH"/>
</dbReference>
<proteinExistence type="predicted"/>
<name>A0A558GPS2_PAENT</name>
<evidence type="ECO:0000259" key="1">
    <source>
        <dbReference type="PROSITE" id="PS50943"/>
    </source>
</evidence>
<dbReference type="SUPFAM" id="SSF47413">
    <property type="entry name" value="lambda repressor-like DNA-binding domains"/>
    <property type="match status" value="1"/>
</dbReference>
<reference evidence="2 3" key="1">
    <citation type="submission" date="2019-07" db="EMBL/GenBank/DDBJ databases">
        <title>Diversity of Bacteria from Kongsfjorden, Arctic.</title>
        <authorList>
            <person name="Yu Y."/>
        </authorList>
    </citation>
    <scope>NUCLEOTIDE SEQUENCE [LARGE SCALE GENOMIC DNA]</scope>
    <source>
        <strain evidence="2 3">SM1928</strain>
    </source>
</reference>
<gene>
    <name evidence="2" type="ORF">FQP90_20240</name>
</gene>
<dbReference type="CDD" id="cd00093">
    <property type="entry name" value="HTH_XRE"/>
    <property type="match status" value="1"/>
</dbReference>
<protein>
    <submittedName>
        <fullName evidence="2">Helix-turn-helix transcriptional regulator</fullName>
    </submittedName>
</protein>
<dbReference type="EMBL" id="VNFK01000021">
    <property type="protein sequence ID" value="TVU58868.1"/>
    <property type="molecule type" value="Genomic_DNA"/>
</dbReference>
<dbReference type="AlphaFoldDB" id="A0A558GPS2"/>
<dbReference type="GO" id="GO:0003677">
    <property type="term" value="F:DNA binding"/>
    <property type="evidence" value="ECO:0007669"/>
    <property type="project" value="InterPro"/>
</dbReference>